<keyword evidence="4" id="KW-1185">Reference proteome</keyword>
<proteinExistence type="predicted"/>
<feature type="domain" description="BZIP" evidence="2">
    <location>
        <begin position="200"/>
        <end position="250"/>
    </location>
</feature>
<dbReference type="CTD" id="36338651"/>
<dbReference type="EMBL" id="APAU02000014">
    <property type="protein sequence ID" value="EUB62184.1"/>
    <property type="molecule type" value="Genomic_DNA"/>
</dbReference>
<sequence length="285" mass="32243">MKNLDNLLFANCAHSEAIFCVPNTDQRISFAAMLPPEIFERIPCKTLFSIDNSNNVVKAKATDLCTKIENQNNVAHVHLNYPCYGPEHLPFVTDGFSAFYPEFLMEDRSQHQPPGIFNFIRSSNYNTKPLPRPELAASETESETSSSFSSYSIPSAVSPRPTNPSCEHDLKVLTGPLRSREGQTKLAITNYVPKSHQNYEEREIRRKERNNAASRKSRALRKRRFQQMLLETELLTNSNAKLRALVEELNSIMAESKAILFEKFASPATADTTMAVQQPMANLRE</sequence>
<dbReference type="KEGG" id="egl:EGR_02936"/>
<protein>
    <recommendedName>
        <fullName evidence="2">BZIP domain-containing protein</fullName>
    </recommendedName>
</protein>
<dbReference type="STRING" id="6210.W6V6Y0"/>
<dbReference type="GO" id="GO:0003700">
    <property type="term" value="F:DNA-binding transcription factor activity"/>
    <property type="evidence" value="ECO:0007669"/>
    <property type="project" value="InterPro"/>
</dbReference>
<evidence type="ECO:0000313" key="3">
    <source>
        <dbReference type="EMBL" id="EUB62184.1"/>
    </source>
</evidence>
<dbReference type="GeneID" id="36338651"/>
<feature type="compositionally biased region" description="Low complexity" evidence="1">
    <location>
        <begin position="136"/>
        <end position="158"/>
    </location>
</feature>
<feature type="region of interest" description="Disordered" evidence="1">
    <location>
        <begin position="128"/>
        <end position="169"/>
    </location>
</feature>
<gene>
    <name evidence="3" type="ORF">EGR_02936</name>
</gene>
<dbReference type="RefSeq" id="XP_024353380.1">
    <property type="nucleotide sequence ID" value="XM_024492185.1"/>
</dbReference>
<dbReference type="InterPro" id="IPR004827">
    <property type="entry name" value="bZIP"/>
</dbReference>
<reference evidence="3 4" key="1">
    <citation type="journal article" date="2013" name="Nat. Genet.">
        <title>The genome of the hydatid tapeworm Echinococcus granulosus.</title>
        <authorList>
            <person name="Zheng H."/>
            <person name="Zhang W."/>
            <person name="Zhang L."/>
            <person name="Zhang Z."/>
            <person name="Li J."/>
            <person name="Lu G."/>
            <person name="Zhu Y."/>
            <person name="Wang Y."/>
            <person name="Huang Y."/>
            <person name="Liu J."/>
            <person name="Kang H."/>
            <person name="Chen J."/>
            <person name="Wang L."/>
            <person name="Chen A."/>
            <person name="Yu S."/>
            <person name="Gao Z."/>
            <person name="Jin L."/>
            <person name="Gu W."/>
            <person name="Wang Z."/>
            <person name="Zhao L."/>
            <person name="Shi B."/>
            <person name="Wen H."/>
            <person name="Lin R."/>
            <person name="Jones M.K."/>
            <person name="Brejova B."/>
            <person name="Vinar T."/>
            <person name="Zhao G."/>
            <person name="McManus D.P."/>
            <person name="Chen Z."/>
            <person name="Zhou Y."/>
            <person name="Wang S."/>
        </authorList>
    </citation>
    <scope>NUCLEOTIDE SEQUENCE [LARGE SCALE GENOMIC DNA]</scope>
</reference>
<dbReference type="Gene3D" id="1.20.5.170">
    <property type="match status" value="1"/>
</dbReference>
<dbReference type="SUPFAM" id="SSF57959">
    <property type="entry name" value="Leucine zipper domain"/>
    <property type="match status" value="1"/>
</dbReference>
<dbReference type="OrthoDB" id="10332492at2759"/>
<dbReference type="Proteomes" id="UP000019149">
    <property type="component" value="Unassembled WGS sequence"/>
</dbReference>
<dbReference type="PROSITE" id="PS50217">
    <property type="entry name" value="BZIP"/>
    <property type="match status" value="1"/>
</dbReference>
<dbReference type="AlphaFoldDB" id="W6V6Y0"/>
<comment type="caution">
    <text evidence="3">The sequence shown here is derived from an EMBL/GenBank/DDBJ whole genome shotgun (WGS) entry which is preliminary data.</text>
</comment>
<name>W6V6Y0_ECHGR</name>
<evidence type="ECO:0000256" key="1">
    <source>
        <dbReference type="SAM" id="MobiDB-lite"/>
    </source>
</evidence>
<evidence type="ECO:0000313" key="4">
    <source>
        <dbReference type="Proteomes" id="UP000019149"/>
    </source>
</evidence>
<evidence type="ECO:0000259" key="2">
    <source>
        <dbReference type="PROSITE" id="PS50217"/>
    </source>
</evidence>
<dbReference type="Pfam" id="PF07716">
    <property type="entry name" value="bZIP_2"/>
    <property type="match status" value="1"/>
</dbReference>
<organism evidence="3 4">
    <name type="scientific">Echinococcus granulosus</name>
    <name type="common">Hydatid tapeworm</name>
    <dbReference type="NCBI Taxonomy" id="6210"/>
    <lineage>
        <taxon>Eukaryota</taxon>
        <taxon>Metazoa</taxon>
        <taxon>Spiralia</taxon>
        <taxon>Lophotrochozoa</taxon>
        <taxon>Platyhelminthes</taxon>
        <taxon>Cestoda</taxon>
        <taxon>Eucestoda</taxon>
        <taxon>Cyclophyllidea</taxon>
        <taxon>Taeniidae</taxon>
        <taxon>Echinococcus</taxon>
        <taxon>Echinococcus granulosus group</taxon>
    </lineage>
</organism>
<accession>W6V6Y0</accession>
<dbReference type="InterPro" id="IPR046347">
    <property type="entry name" value="bZIP_sf"/>
</dbReference>
<dbReference type="OMA" id="IMAESKA"/>